<name>A0A833KZM1_UNCSA</name>
<evidence type="ECO:0000313" key="3">
    <source>
        <dbReference type="Proteomes" id="UP000488506"/>
    </source>
</evidence>
<reference evidence="2 3" key="1">
    <citation type="submission" date="2019-12" db="EMBL/GenBank/DDBJ databases">
        <authorList>
            <person name="Wolfe R."/>
            <person name="Danczak R."/>
            <person name="Wilkins M."/>
        </authorList>
    </citation>
    <scope>NUCLEOTIDE SEQUENCE [LARGE SCALE GENOMIC DNA]</scope>
    <source>
        <strain evidence="2">X2_MaxBin.013</strain>
    </source>
</reference>
<dbReference type="Proteomes" id="UP000488506">
    <property type="component" value="Unassembled WGS sequence"/>
</dbReference>
<accession>A0A833KZM1</accession>
<evidence type="ECO:0000313" key="2">
    <source>
        <dbReference type="EMBL" id="KAF0132873.1"/>
    </source>
</evidence>
<evidence type="ECO:0000256" key="1">
    <source>
        <dbReference type="PROSITE-ProRule" id="PRU00339"/>
    </source>
</evidence>
<keyword evidence="1" id="KW-0802">TPR repeat</keyword>
<dbReference type="PROSITE" id="PS51257">
    <property type="entry name" value="PROKAR_LIPOPROTEIN"/>
    <property type="match status" value="1"/>
</dbReference>
<dbReference type="Gene3D" id="2.60.40.1080">
    <property type="match status" value="1"/>
</dbReference>
<dbReference type="AlphaFoldDB" id="A0A833KZM1"/>
<feature type="repeat" description="TPR" evidence="1">
    <location>
        <begin position="114"/>
        <end position="147"/>
    </location>
</feature>
<protein>
    <recommendedName>
        <fullName evidence="4">BIG2 domain-containing protein</fullName>
    </recommendedName>
</protein>
<organism evidence="2 3">
    <name type="scientific">Candidatus Saganbacteria bacterium</name>
    <dbReference type="NCBI Taxonomy" id="2575572"/>
    <lineage>
        <taxon>Bacteria</taxon>
        <taxon>Bacillati</taxon>
        <taxon>Saganbacteria</taxon>
    </lineage>
</organism>
<dbReference type="InterPro" id="IPR019734">
    <property type="entry name" value="TPR_rpt"/>
</dbReference>
<dbReference type="PROSITE" id="PS50005">
    <property type="entry name" value="TPR"/>
    <property type="match status" value="1"/>
</dbReference>
<sequence length="444" mass="48725">MKKTILFVLIFVCGLVLFLSSGCGKVIDSSNNILEPNQLIISPSKSELLVGETQQYTLSPTLDAQSISWEVVGAIGEIDAKGLFVATKEGQGEIVANYNGASVRISIKVTRIDVSTELNEAKSDIENGDIDGAYDNYNKALSKDPTNTEANFGAAMLDVLQVAIDSNTRNIAASKFNVTLPTNFNTLFKHTATTKTASILSLSSFAQATTTPAIMPSEVQEYIKKTLLPALDKALNRLAIVEANPDFKFVVTRKMSKREKDYEVDLGEVYSLDATVCLIKAMLCHVSAYNWDYFTDHPLNEPNFATLKSDGSANMEAARQAYDRMTIKWIAGINYIDAETDDQSDDIIPKFNDPALKNNCLKYLGLVKNSLENGATNIEIKPGANAIVDLKTFFSSPISDLKKFITANGIYSNNFPPDYDFTLNGLFPGFKTYDNWASFCASIK</sequence>
<proteinExistence type="predicted"/>
<evidence type="ECO:0008006" key="4">
    <source>
        <dbReference type="Google" id="ProtNLM"/>
    </source>
</evidence>
<dbReference type="EMBL" id="WPAF01000040">
    <property type="protein sequence ID" value="KAF0132873.1"/>
    <property type="molecule type" value="Genomic_DNA"/>
</dbReference>
<comment type="caution">
    <text evidence="2">The sequence shown here is derived from an EMBL/GenBank/DDBJ whole genome shotgun (WGS) entry which is preliminary data.</text>
</comment>
<gene>
    <name evidence="2" type="ORF">FD145_1530</name>
</gene>